<dbReference type="GeneID" id="68365097"/>
<evidence type="ECO:0000313" key="4">
    <source>
        <dbReference type="Proteomes" id="UP000586254"/>
    </source>
</evidence>
<dbReference type="Proteomes" id="UP000184012">
    <property type="component" value="Unassembled WGS sequence"/>
</dbReference>
<dbReference type="HOGENOM" id="CLU_020336_9_2_9"/>
<dbReference type="RefSeq" id="WP_013382537.1">
    <property type="nucleotide sequence ID" value="NC_014624.2"/>
</dbReference>
<comment type="caution">
    <text evidence="2">The sequence shown here is derived from an EMBL/GenBank/DDBJ whole genome shotgun (WGS) entry which is preliminary data.</text>
</comment>
<proteinExistence type="predicted"/>
<reference evidence="1 4" key="2">
    <citation type="submission" date="2020-07" db="EMBL/GenBank/DDBJ databases">
        <title>Organ Donor 1.</title>
        <authorList>
            <person name="Marsh A.J."/>
            <person name="Azcarate-Peril M.A."/>
        </authorList>
    </citation>
    <scope>NUCLEOTIDE SEQUENCE [LARGE SCALE GENOMIC DNA]</scope>
    <source>
        <strain evidence="1 4">AMC0717</strain>
    </source>
</reference>
<sequence length="314" mass="34913">MKVLKNFLKILAVFFGTLSVLIFVLAAYNQIGLKVEADRLSPPGQMVNMGGHKIHVYTEGKSQNAPTLVLLSGSATVAPVYDFKPLYKQLSDEYKIAVVEKAGYGYSDIFEVKRDVNVMVNEVRTALRKAGVNPPYVLLPHSMSGLEAIYWSQQFPTEVSGIIGLDMATPSCYDNFDFSKVEKMIGLGHMAAKLGLIRIPGVYPLNQKGLSEEEIYQQKLLAYRNAVNIDYIVEGKTVYDNAQTVKNNGDISCPIIMFSSDGKEVGDFWISAQKEYAQANNAAIEIFDCGHYLHHHKSKEMSVVIKLFIKKING</sequence>
<evidence type="ECO:0000313" key="1">
    <source>
        <dbReference type="EMBL" id="NZA38994.1"/>
    </source>
</evidence>
<name>A0AB74F459_9FIRM</name>
<dbReference type="EMBL" id="FRBP01000014">
    <property type="protein sequence ID" value="SHM27866.1"/>
    <property type="molecule type" value="Genomic_DNA"/>
</dbReference>
<dbReference type="eggNOG" id="COG0596">
    <property type="taxonomic scope" value="Bacteria"/>
</dbReference>
<gene>
    <name evidence="1" type="ORF">H0N91_12870</name>
    <name evidence="2" type="ORF">SAMN04515649_11434</name>
</gene>
<dbReference type="InterPro" id="IPR029058">
    <property type="entry name" value="AB_hydrolase_fold"/>
</dbReference>
<dbReference type="SUPFAM" id="SSF53474">
    <property type="entry name" value="alpha/beta-Hydrolases"/>
    <property type="match status" value="1"/>
</dbReference>
<reference evidence="2 3" key="1">
    <citation type="submission" date="2016-11" db="EMBL/GenBank/DDBJ databases">
        <authorList>
            <person name="Varghese N."/>
            <person name="Submissions S."/>
        </authorList>
    </citation>
    <scope>NUCLEOTIDE SEQUENCE [LARGE SCALE GENOMIC DNA]</scope>
    <source>
        <strain evidence="2 3">FD</strain>
    </source>
</reference>
<dbReference type="PANTHER" id="PTHR46438">
    <property type="entry name" value="ALPHA/BETA-HYDROLASES SUPERFAMILY PROTEIN"/>
    <property type="match status" value="1"/>
</dbReference>
<protein>
    <submittedName>
        <fullName evidence="1">Alpha/beta hydrolase</fullName>
    </submittedName>
    <submittedName>
        <fullName evidence="2">Pimeloyl-ACP methyl ester carboxylesterase</fullName>
    </submittedName>
</protein>
<dbReference type="AlphaFoldDB" id="A0AB74F459"/>
<accession>A0AB74F459</accession>
<dbReference type="Gene3D" id="3.40.50.1820">
    <property type="entry name" value="alpha/beta hydrolase"/>
    <property type="match status" value="1"/>
</dbReference>
<dbReference type="Proteomes" id="UP000586254">
    <property type="component" value="Unassembled WGS sequence"/>
</dbReference>
<dbReference type="KEGG" id="elm:ELI_4292"/>
<keyword evidence="1" id="KW-0378">Hydrolase</keyword>
<organism evidence="2 3">
    <name type="scientific">Eubacterium callanderi</name>
    <dbReference type="NCBI Taxonomy" id="53442"/>
    <lineage>
        <taxon>Bacteria</taxon>
        <taxon>Bacillati</taxon>
        <taxon>Bacillota</taxon>
        <taxon>Clostridia</taxon>
        <taxon>Eubacteriales</taxon>
        <taxon>Eubacteriaceae</taxon>
        <taxon>Eubacterium</taxon>
    </lineage>
</organism>
<evidence type="ECO:0000313" key="3">
    <source>
        <dbReference type="Proteomes" id="UP000184012"/>
    </source>
</evidence>
<evidence type="ECO:0000313" key="2">
    <source>
        <dbReference type="EMBL" id="SHM27866.1"/>
    </source>
</evidence>
<dbReference type="GO" id="GO:0016787">
    <property type="term" value="F:hydrolase activity"/>
    <property type="evidence" value="ECO:0007669"/>
    <property type="project" value="UniProtKB-KW"/>
</dbReference>
<dbReference type="EMBL" id="JACCKS010000015">
    <property type="protein sequence ID" value="NZA38994.1"/>
    <property type="molecule type" value="Genomic_DNA"/>
</dbReference>